<feature type="modified residue" description="4-aspartylphosphate" evidence="2">
    <location>
        <position position="54"/>
    </location>
</feature>
<evidence type="ECO:0000313" key="6">
    <source>
        <dbReference type="Proteomes" id="UP001595841"/>
    </source>
</evidence>
<evidence type="ECO:0000313" key="5">
    <source>
        <dbReference type="EMBL" id="MFC4219375.1"/>
    </source>
</evidence>
<dbReference type="RefSeq" id="WP_379762765.1">
    <property type="nucleotide sequence ID" value="NZ_JBHSCL010000004.1"/>
</dbReference>
<dbReference type="SMART" id="SM00448">
    <property type="entry name" value="REC"/>
    <property type="match status" value="1"/>
</dbReference>
<protein>
    <submittedName>
        <fullName evidence="5">LytR/AlgR family response regulator transcription factor</fullName>
    </submittedName>
</protein>
<dbReference type="Gene3D" id="3.40.50.2300">
    <property type="match status" value="1"/>
</dbReference>
<evidence type="ECO:0000256" key="1">
    <source>
        <dbReference type="ARBA" id="ARBA00023125"/>
    </source>
</evidence>
<dbReference type="InterPro" id="IPR001789">
    <property type="entry name" value="Sig_transdc_resp-reg_receiver"/>
</dbReference>
<dbReference type="PROSITE" id="PS50110">
    <property type="entry name" value="RESPONSE_REGULATORY"/>
    <property type="match status" value="1"/>
</dbReference>
<dbReference type="Gene3D" id="2.40.50.1020">
    <property type="entry name" value="LytTr DNA-binding domain"/>
    <property type="match status" value="1"/>
</dbReference>
<dbReference type="Proteomes" id="UP001595841">
    <property type="component" value="Unassembled WGS sequence"/>
</dbReference>
<dbReference type="SMART" id="SM00850">
    <property type="entry name" value="LytTR"/>
    <property type="match status" value="1"/>
</dbReference>
<keyword evidence="6" id="KW-1185">Reference proteome</keyword>
<feature type="domain" description="HTH LytTR-type" evidence="4">
    <location>
        <begin position="135"/>
        <end position="203"/>
    </location>
</feature>
<accession>A0ABV8PL78</accession>
<evidence type="ECO:0000259" key="3">
    <source>
        <dbReference type="PROSITE" id="PS50110"/>
    </source>
</evidence>
<dbReference type="InterPro" id="IPR007492">
    <property type="entry name" value="LytTR_DNA-bd_dom"/>
</dbReference>
<dbReference type="InterPro" id="IPR039420">
    <property type="entry name" value="WalR-like"/>
</dbReference>
<dbReference type="InterPro" id="IPR011006">
    <property type="entry name" value="CheY-like_superfamily"/>
</dbReference>
<proteinExistence type="predicted"/>
<dbReference type="PANTHER" id="PTHR48111">
    <property type="entry name" value="REGULATOR OF RPOS"/>
    <property type="match status" value="1"/>
</dbReference>
<keyword evidence="2" id="KW-0597">Phosphoprotein</keyword>
<dbReference type="Pfam" id="PF00072">
    <property type="entry name" value="Response_reg"/>
    <property type="match status" value="1"/>
</dbReference>
<dbReference type="PROSITE" id="PS50930">
    <property type="entry name" value="HTH_LYTTR"/>
    <property type="match status" value="1"/>
</dbReference>
<evidence type="ECO:0000256" key="2">
    <source>
        <dbReference type="PROSITE-ProRule" id="PRU00169"/>
    </source>
</evidence>
<sequence length="237" mass="27265">MLKCLIIDDEPIAQKIIKGYLEDTPGLVLFGVCDNAIEAIEVLENHDLDIIFLDIEMPKLSGLSFLKTLEKAPETIITTAYREFAVEGFELSVADYLLKPYSFERFLKAVNKVKKRIEAENRMDKGSGADRPSYTYFKSGRKNVKVNYNEIVMIEGLSNYVKIHLNDNRILVVYERLSHLQKVLPYEKFARIHKSYIVSLEKIIKYGVDSVEVGEKEFTIGKSYKEKFLAKIKKLNP</sequence>
<dbReference type="EMBL" id="JBHSCL010000004">
    <property type="protein sequence ID" value="MFC4219375.1"/>
    <property type="molecule type" value="Genomic_DNA"/>
</dbReference>
<feature type="domain" description="Response regulatory" evidence="3">
    <location>
        <begin position="3"/>
        <end position="114"/>
    </location>
</feature>
<evidence type="ECO:0000259" key="4">
    <source>
        <dbReference type="PROSITE" id="PS50930"/>
    </source>
</evidence>
<comment type="caution">
    <text evidence="5">The sequence shown here is derived from an EMBL/GenBank/DDBJ whole genome shotgun (WGS) entry which is preliminary data.</text>
</comment>
<dbReference type="SUPFAM" id="SSF52172">
    <property type="entry name" value="CheY-like"/>
    <property type="match status" value="1"/>
</dbReference>
<name>A0ABV8PL78_9FLAO</name>
<organism evidence="5 6">
    <name type="scientific">Flagellimonas marina</name>
    <dbReference type="NCBI Taxonomy" id="1775168"/>
    <lineage>
        <taxon>Bacteria</taxon>
        <taxon>Pseudomonadati</taxon>
        <taxon>Bacteroidota</taxon>
        <taxon>Flavobacteriia</taxon>
        <taxon>Flavobacteriales</taxon>
        <taxon>Flavobacteriaceae</taxon>
        <taxon>Flagellimonas</taxon>
    </lineage>
</organism>
<dbReference type="Pfam" id="PF04397">
    <property type="entry name" value="LytTR"/>
    <property type="match status" value="1"/>
</dbReference>
<keyword evidence="1" id="KW-0238">DNA-binding</keyword>
<reference evidence="6" key="1">
    <citation type="journal article" date="2019" name="Int. J. Syst. Evol. Microbiol.">
        <title>The Global Catalogue of Microorganisms (GCM) 10K type strain sequencing project: providing services to taxonomists for standard genome sequencing and annotation.</title>
        <authorList>
            <consortium name="The Broad Institute Genomics Platform"/>
            <consortium name="The Broad Institute Genome Sequencing Center for Infectious Disease"/>
            <person name="Wu L."/>
            <person name="Ma J."/>
        </authorList>
    </citation>
    <scope>NUCLEOTIDE SEQUENCE [LARGE SCALE GENOMIC DNA]</scope>
    <source>
        <strain evidence="6">CGMCC 1.15774</strain>
    </source>
</reference>
<dbReference type="PANTHER" id="PTHR48111:SF17">
    <property type="entry name" value="TRANSCRIPTIONAL REGULATORY PROTEIN YPDB"/>
    <property type="match status" value="1"/>
</dbReference>
<gene>
    <name evidence="5" type="ORF">ACFOWS_04485</name>
</gene>